<dbReference type="Proteomes" id="UP000078046">
    <property type="component" value="Unassembled WGS sequence"/>
</dbReference>
<protein>
    <submittedName>
        <fullName evidence="2">Uncharacterized protein</fullName>
    </submittedName>
</protein>
<dbReference type="EMBL" id="LWCA01000052">
    <property type="protein sequence ID" value="OAF71431.1"/>
    <property type="molecule type" value="Genomic_DNA"/>
</dbReference>
<proteinExistence type="predicted"/>
<reference evidence="2 3" key="1">
    <citation type="submission" date="2016-04" db="EMBL/GenBank/DDBJ databases">
        <title>The genome of Intoshia linei affirms orthonectids as highly simplified spiralians.</title>
        <authorList>
            <person name="Mikhailov K.V."/>
            <person name="Slusarev G.S."/>
            <person name="Nikitin M.A."/>
            <person name="Logacheva M.D."/>
            <person name="Penin A."/>
            <person name="Aleoshin V."/>
            <person name="Panchin Y.V."/>
        </authorList>
    </citation>
    <scope>NUCLEOTIDE SEQUENCE [LARGE SCALE GENOMIC DNA]</scope>
    <source>
        <strain evidence="2">Intl2013</strain>
        <tissue evidence="2">Whole animal</tissue>
    </source>
</reference>
<name>A0A177BD39_9BILA</name>
<feature type="transmembrane region" description="Helical" evidence="1">
    <location>
        <begin position="117"/>
        <end position="140"/>
    </location>
</feature>
<accession>A0A177BD39</accession>
<evidence type="ECO:0000256" key="1">
    <source>
        <dbReference type="SAM" id="Phobius"/>
    </source>
</evidence>
<dbReference type="AlphaFoldDB" id="A0A177BD39"/>
<sequence length="168" mass="19565">MESNKFNIVKAKNNLRITFNKGKMYNSKQFELSSKGVIPINTNHYQKSESYACLNEAAPRKKRKRNFSNDFITQSRVRPVYAVPEVITSTRQPGKSFFKDPQHQLKNRKLKKPMFKLFAAIGYIALIFAPAVILAIYYIYNWYPNILLLYSSNVMKTYTSNLFNTTKV</sequence>
<keyword evidence="1" id="KW-0472">Membrane</keyword>
<keyword evidence="1" id="KW-0812">Transmembrane</keyword>
<keyword evidence="1" id="KW-1133">Transmembrane helix</keyword>
<gene>
    <name evidence="2" type="ORF">A3Q56_00804</name>
</gene>
<comment type="caution">
    <text evidence="2">The sequence shown here is derived from an EMBL/GenBank/DDBJ whole genome shotgun (WGS) entry which is preliminary data.</text>
</comment>
<organism evidence="2 3">
    <name type="scientific">Intoshia linei</name>
    <dbReference type="NCBI Taxonomy" id="1819745"/>
    <lineage>
        <taxon>Eukaryota</taxon>
        <taxon>Metazoa</taxon>
        <taxon>Spiralia</taxon>
        <taxon>Lophotrochozoa</taxon>
        <taxon>Mesozoa</taxon>
        <taxon>Orthonectida</taxon>
        <taxon>Rhopaluridae</taxon>
        <taxon>Intoshia</taxon>
    </lineage>
</organism>
<keyword evidence="3" id="KW-1185">Reference proteome</keyword>
<evidence type="ECO:0000313" key="3">
    <source>
        <dbReference type="Proteomes" id="UP000078046"/>
    </source>
</evidence>
<evidence type="ECO:0000313" key="2">
    <source>
        <dbReference type="EMBL" id="OAF71431.1"/>
    </source>
</evidence>